<organism evidence="2 3">
    <name type="scientific">Aristolochia fimbriata</name>
    <name type="common">White veined hardy Dutchman's pipe vine</name>
    <dbReference type="NCBI Taxonomy" id="158543"/>
    <lineage>
        <taxon>Eukaryota</taxon>
        <taxon>Viridiplantae</taxon>
        <taxon>Streptophyta</taxon>
        <taxon>Embryophyta</taxon>
        <taxon>Tracheophyta</taxon>
        <taxon>Spermatophyta</taxon>
        <taxon>Magnoliopsida</taxon>
        <taxon>Magnoliidae</taxon>
        <taxon>Piperales</taxon>
        <taxon>Aristolochiaceae</taxon>
        <taxon>Aristolochia</taxon>
    </lineage>
</organism>
<dbReference type="Proteomes" id="UP000825729">
    <property type="component" value="Unassembled WGS sequence"/>
</dbReference>
<feature type="region of interest" description="Disordered" evidence="1">
    <location>
        <begin position="49"/>
        <end position="75"/>
    </location>
</feature>
<evidence type="ECO:0000313" key="2">
    <source>
        <dbReference type="EMBL" id="KAG9459056.1"/>
    </source>
</evidence>
<reference evidence="2 3" key="1">
    <citation type="submission" date="2021-07" db="EMBL/GenBank/DDBJ databases">
        <title>The Aristolochia fimbriata genome: insights into angiosperm evolution, floral development and chemical biosynthesis.</title>
        <authorList>
            <person name="Jiao Y."/>
        </authorList>
    </citation>
    <scope>NUCLEOTIDE SEQUENCE [LARGE SCALE GENOMIC DNA]</scope>
    <source>
        <strain evidence="2">IBCAS-2021</strain>
        <tissue evidence="2">Leaf</tissue>
    </source>
</reference>
<dbReference type="AlphaFoldDB" id="A0AAV7FG52"/>
<protein>
    <submittedName>
        <fullName evidence="2">Uncharacterized protein</fullName>
    </submittedName>
</protein>
<feature type="compositionally biased region" description="Polar residues" evidence="1">
    <location>
        <begin position="57"/>
        <end position="69"/>
    </location>
</feature>
<gene>
    <name evidence="2" type="ORF">H6P81_003564</name>
</gene>
<evidence type="ECO:0000313" key="3">
    <source>
        <dbReference type="Proteomes" id="UP000825729"/>
    </source>
</evidence>
<comment type="caution">
    <text evidence="2">The sequence shown here is derived from an EMBL/GenBank/DDBJ whole genome shotgun (WGS) entry which is preliminary data.</text>
</comment>
<name>A0AAV7FG52_ARIFI</name>
<accession>A0AAV7FG52</accession>
<dbReference type="EMBL" id="JAINDJ010000002">
    <property type="protein sequence ID" value="KAG9459056.1"/>
    <property type="molecule type" value="Genomic_DNA"/>
</dbReference>
<evidence type="ECO:0000256" key="1">
    <source>
        <dbReference type="SAM" id="MobiDB-lite"/>
    </source>
</evidence>
<proteinExistence type="predicted"/>
<keyword evidence="3" id="KW-1185">Reference proteome</keyword>
<sequence>MGDALPSPASASLQLAYRGRVSSLTRSLALWRCRVRSNWSLSIWPAVSDTDPDSATRPDTLTVTSQFSNPDRDRLGSRANPAPPVLWLWPILSTRHSPARPTFFGYCLVGSSFQRTSRGLLPYPLSLLPLLGRVQDHGDRLYGPTFHTSPTGRGWDRGTEIWLRLALG</sequence>